<dbReference type="Proteomes" id="UP001285354">
    <property type="component" value="Unassembled WGS sequence"/>
</dbReference>
<dbReference type="Gene3D" id="2.170.150.70">
    <property type="match status" value="1"/>
</dbReference>
<dbReference type="AlphaFoldDB" id="A0AAD9WHP6"/>
<dbReference type="EMBL" id="JAUBYV010000001">
    <property type="protein sequence ID" value="KAK2630121.1"/>
    <property type="molecule type" value="Genomic_DNA"/>
</dbReference>
<reference evidence="1" key="1">
    <citation type="submission" date="2023-06" db="EMBL/GenBank/DDBJ databases">
        <title>Draft genome of Marssonina rosae.</title>
        <authorList>
            <person name="Cheng Q."/>
        </authorList>
    </citation>
    <scope>NUCLEOTIDE SEQUENCE</scope>
    <source>
        <strain evidence="1">R4</strain>
    </source>
</reference>
<proteinExistence type="predicted"/>
<dbReference type="SUPFAM" id="SSF51316">
    <property type="entry name" value="Mss4-like"/>
    <property type="match status" value="1"/>
</dbReference>
<accession>A0AAD9WHP6</accession>
<protein>
    <recommendedName>
        <fullName evidence="3">CENP-V/GFA domain-containing protein</fullName>
    </recommendedName>
</protein>
<keyword evidence="2" id="KW-1185">Reference proteome</keyword>
<evidence type="ECO:0000313" key="2">
    <source>
        <dbReference type="Proteomes" id="UP001285354"/>
    </source>
</evidence>
<organism evidence="1 2">
    <name type="scientific">Diplocarpon rosae</name>
    <dbReference type="NCBI Taxonomy" id="946125"/>
    <lineage>
        <taxon>Eukaryota</taxon>
        <taxon>Fungi</taxon>
        <taxon>Dikarya</taxon>
        <taxon>Ascomycota</taxon>
        <taxon>Pezizomycotina</taxon>
        <taxon>Leotiomycetes</taxon>
        <taxon>Helotiales</taxon>
        <taxon>Drepanopezizaceae</taxon>
        <taxon>Diplocarpon</taxon>
    </lineage>
</organism>
<gene>
    <name evidence="1" type="ORF">QTJ16_000941</name>
</gene>
<comment type="caution">
    <text evidence="1">The sequence shown here is derived from an EMBL/GenBank/DDBJ whole genome shotgun (WGS) entry which is preliminary data.</text>
</comment>
<sequence length="225" mass="25203">MNENPLRGACFCGRNRYTICIPPDATEKPRVFFDNSHGHRRSQATPLSAWLKVPLAWYQSTTYAFREDESHAAIRRTYTSPSEQSSKRHFCGFCGTPLSFWSERTPGDATYISLTLGSLAGSNLRDLEDLGLLPKEAVEDVAVPFAGASIFKGDVNGGEGLPWFETMIKGSRLGNVQTSWGETRSGNGRYRVEWEIVEWTDDGAEIELSPVKRKLEQVDEDETMN</sequence>
<evidence type="ECO:0000313" key="1">
    <source>
        <dbReference type="EMBL" id="KAK2630121.1"/>
    </source>
</evidence>
<dbReference type="InterPro" id="IPR011057">
    <property type="entry name" value="Mss4-like_sf"/>
</dbReference>
<name>A0AAD9WHP6_9HELO</name>
<evidence type="ECO:0008006" key="3">
    <source>
        <dbReference type="Google" id="ProtNLM"/>
    </source>
</evidence>